<dbReference type="InterPro" id="IPR002100">
    <property type="entry name" value="TF_MADSbox"/>
</dbReference>
<dbReference type="PANTHER" id="PTHR11945:SF776">
    <property type="entry name" value="AGAMOUS-LIKE 50-RELATED"/>
    <property type="match status" value="1"/>
</dbReference>
<evidence type="ECO:0000259" key="7">
    <source>
        <dbReference type="PROSITE" id="PS50066"/>
    </source>
</evidence>
<evidence type="ECO:0000256" key="6">
    <source>
        <dbReference type="SAM" id="Coils"/>
    </source>
</evidence>
<evidence type="ECO:0000256" key="5">
    <source>
        <dbReference type="ARBA" id="ARBA00023242"/>
    </source>
</evidence>
<evidence type="ECO:0000256" key="1">
    <source>
        <dbReference type="ARBA" id="ARBA00004123"/>
    </source>
</evidence>
<evidence type="ECO:0000313" key="9">
    <source>
        <dbReference type="Proteomes" id="UP001345219"/>
    </source>
</evidence>
<keyword evidence="5" id="KW-0539">Nucleus</keyword>
<gene>
    <name evidence="8" type="ORF">SAY87_021013</name>
</gene>
<dbReference type="GO" id="GO:0005634">
    <property type="term" value="C:nucleus"/>
    <property type="evidence" value="ECO:0007669"/>
    <property type="project" value="UniProtKB-SubCell"/>
</dbReference>
<dbReference type="GO" id="GO:0000978">
    <property type="term" value="F:RNA polymerase II cis-regulatory region sequence-specific DNA binding"/>
    <property type="evidence" value="ECO:0007669"/>
    <property type="project" value="TreeGrafter"/>
</dbReference>
<name>A0AAN7JRZ1_9MYRT</name>
<dbReference type="Proteomes" id="UP001345219">
    <property type="component" value="Chromosome 16"/>
</dbReference>
<dbReference type="PRINTS" id="PR00404">
    <property type="entry name" value="MADSDOMAIN"/>
</dbReference>
<evidence type="ECO:0000256" key="3">
    <source>
        <dbReference type="ARBA" id="ARBA00023125"/>
    </source>
</evidence>
<keyword evidence="9" id="KW-1185">Reference proteome</keyword>
<keyword evidence="6" id="KW-0175">Coiled coil</keyword>
<reference evidence="8 9" key="1">
    <citation type="journal article" date="2023" name="Hortic Res">
        <title>Pangenome of water caltrop reveals structural variations and asymmetric subgenome divergence after allopolyploidization.</title>
        <authorList>
            <person name="Zhang X."/>
            <person name="Chen Y."/>
            <person name="Wang L."/>
            <person name="Yuan Y."/>
            <person name="Fang M."/>
            <person name="Shi L."/>
            <person name="Lu R."/>
            <person name="Comes H.P."/>
            <person name="Ma Y."/>
            <person name="Chen Y."/>
            <person name="Huang G."/>
            <person name="Zhou Y."/>
            <person name="Zheng Z."/>
            <person name="Qiu Y."/>
        </authorList>
    </citation>
    <scope>NUCLEOTIDE SEQUENCE [LARGE SCALE GENOMIC DNA]</scope>
    <source>
        <tissue evidence="8">Roots</tissue>
    </source>
</reference>
<dbReference type="GO" id="GO:0000981">
    <property type="term" value="F:DNA-binding transcription factor activity, RNA polymerase II-specific"/>
    <property type="evidence" value="ECO:0007669"/>
    <property type="project" value="TreeGrafter"/>
</dbReference>
<evidence type="ECO:0000313" key="8">
    <source>
        <dbReference type="EMBL" id="KAK4752215.1"/>
    </source>
</evidence>
<dbReference type="Gene3D" id="3.40.1810.10">
    <property type="entry name" value="Transcription factor, MADS-box"/>
    <property type="match status" value="1"/>
</dbReference>
<keyword evidence="2" id="KW-0805">Transcription regulation</keyword>
<dbReference type="PANTHER" id="PTHR11945">
    <property type="entry name" value="MADS BOX PROTEIN"/>
    <property type="match status" value="1"/>
</dbReference>
<protein>
    <recommendedName>
        <fullName evidence="7">MADS-box domain-containing protein</fullName>
    </recommendedName>
</protein>
<dbReference type="EMBL" id="JAXIOK010000016">
    <property type="protein sequence ID" value="KAK4752215.1"/>
    <property type="molecule type" value="Genomic_DNA"/>
</dbReference>
<evidence type="ECO:0000256" key="2">
    <source>
        <dbReference type="ARBA" id="ARBA00023015"/>
    </source>
</evidence>
<dbReference type="SUPFAM" id="SSF55455">
    <property type="entry name" value="SRF-like"/>
    <property type="match status" value="1"/>
</dbReference>
<keyword evidence="4" id="KW-0804">Transcription</keyword>
<dbReference type="PROSITE" id="PS50066">
    <property type="entry name" value="MADS_BOX_2"/>
    <property type="match status" value="1"/>
</dbReference>
<sequence length="195" mass="21532">MASNGKRTRGKQRIPMKMIENHAARLATFAKRKDGIIKKASELGELCGAQLGVVIFSAAGKAFSYGCPSIESIIHRFRNPAAVNRLQPMPCNDPRRENGNGESNDTIDSLLAELEEVKGKVKSLKETISSMKERAPANVDRHGWWEKPDANFQLPELQHKAALIEALYNDMRNHPNCPVDVPPLVHVGFGPGNLQ</sequence>
<organism evidence="8 9">
    <name type="scientific">Trapa incisa</name>
    <dbReference type="NCBI Taxonomy" id="236973"/>
    <lineage>
        <taxon>Eukaryota</taxon>
        <taxon>Viridiplantae</taxon>
        <taxon>Streptophyta</taxon>
        <taxon>Embryophyta</taxon>
        <taxon>Tracheophyta</taxon>
        <taxon>Spermatophyta</taxon>
        <taxon>Magnoliopsida</taxon>
        <taxon>eudicotyledons</taxon>
        <taxon>Gunneridae</taxon>
        <taxon>Pentapetalae</taxon>
        <taxon>rosids</taxon>
        <taxon>malvids</taxon>
        <taxon>Myrtales</taxon>
        <taxon>Lythraceae</taxon>
        <taxon>Trapa</taxon>
    </lineage>
</organism>
<dbReference type="GO" id="GO:0046983">
    <property type="term" value="F:protein dimerization activity"/>
    <property type="evidence" value="ECO:0007669"/>
    <property type="project" value="InterPro"/>
</dbReference>
<feature type="domain" description="MADS-box" evidence="7">
    <location>
        <begin position="9"/>
        <end position="69"/>
    </location>
</feature>
<comment type="caution">
    <text evidence="8">The sequence shown here is derived from an EMBL/GenBank/DDBJ whole genome shotgun (WGS) entry which is preliminary data.</text>
</comment>
<keyword evidence="3" id="KW-0238">DNA-binding</keyword>
<comment type="subcellular location">
    <subcellularLocation>
        <location evidence="1">Nucleus</location>
    </subcellularLocation>
</comment>
<evidence type="ECO:0000256" key="4">
    <source>
        <dbReference type="ARBA" id="ARBA00023163"/>
    </source>
</evidence>
<dbReference type="Pfam" id="PF00319">
    <property type="entry name" value="SRF-TF"/>
    <property type="match status" value="1"/>
</dbReference>
<feature type="coiled-coil region" evidence="6">
    <location>
        <begin position="107"/>
        <end position="134"/>
    </location>
</feature>
<dbReference type="AlphaFoldDB" id="A0AAN7JRZ1"/>
<dbReference type="InterPro" id="IPR036879">
    <property type="entry name" value="TF_MADSbox_sf"/>
</dbReference>
<accession>A0AAN7JRZ1</accession>
<proteinExistence type="predicted"/>
<dbReference type="SMART" id="SM00432">
    <property type="entry name" value="MADS"/>
    <property type="match status" value="1"/>
</dbReference>